<protein>
    <submittedName>
        <fullName evidence="2">Uncharacterized protein</fullName>
    </submittedName>
</protein>
<comment type="caution">
    <text evidence="2">The sequence shown here is derived from an EMBL/GenBank/DDBJ whole genome shotgun (WGS) entry which is preliminary data.</text>
</comment>
<dbReference type="Proteomes" id="UP000642748">
    <property type="component" value="Unassembled WGS sequence"/>
</dbReference>
<keyword evidence="1" id="KW-0472">Membrane</keyword>
<gene>
    <name evidence="2" type="ORF">Raf01_97440</name>
</gene>
<keyword evidence="3" id="KW-1185">Reference proteome</keyword>
<name>A0A8J3R4Y8_9ACTN</name>
<feature type="transmembrane region" description="Helical" evidence="1">
    <location>
        <begin position="27"/>
        <end position="47"/>
    </location>
</feature>
<accession>A0A8J3R4Y8</accession>
<evidence type="ECO:0000313" key="2">
    <source>
        <dbReference type="EMBL" id="GIH21572.1"/>
    </source>
</evidence>
<sequence>MSGLILGSYAGLTSAAAVFGYVPGYERLAGAVVAPVYAALCVYFVLLRRALSGGRV</sequence>
<keyword evidence="1" id="KW-1133">Transmembrane helix</keyword>
<proteinExistence type="predicted"/>
<keyword evidence="1" id="KW-0812">Transmembrane</keyword>
<reference evidence="2" key="1">
    <citation type="submission" date="2021-01" db="EMBL/GenBank/DDBJ databases">
        <title>Whole genome shotgun sequence of Rugosimonospora africana NBRC 104875.</title>
        <authorList>
            <person name="Komaki H."/>
            <person name="Tamura T."/>
        </authorList>
    </citation>
    <scope>NUCLEOTIDE SEQUENCE</scope>
    <source>
        <strain evidence="2">NBRC 104875</strain>
    </source>
</reference>
<evidence type="ECO:0000313" key="3">
    <source>
        <dbReference type="Proteomes" id="UP000642748"/>
    </source>
</evidence>
<organism evidence="2 3">
    <name type="scientific">Rugosimonospora africana</name>
    <dbReference type="NCBI Taxonomy" id="556532"/>
    <lineage>
        <taxon>Bacteria</taxon>
        <taxon>Bacillati</taxon>
        <taxon>Actinomycetota</taxon>
        <taxon>Actinomycetes</taxon>
        <taxon>Micromonosporales</taxon>
        <taxon>Micromonosporaceae</taxon>
        <taxon>Rugosimonospora</taxon>
    </lineage>
</organism>
<evidence type="ECO:0000256" key="1">
    <source>
        <dbReference type="SAM" id="Phobius"/>
    </source>
</evidence>
<dbReference type="EMBL" id="BONZ01000141">
    <property type="protein sequence ID" value="GIH21572.1"/>
    <property type="molecule type" value="Genomic_DNA"/>
</dbReference>
<dbReference type="AlphaFoldDB" id="A0A8J3R4Y8"/>